<dbReference type="PANTHER" id="PTHR46599:SF3">
    <property type="entry name" value="PIGGYBAC TRANSPOSABLE ELEMENT-DERIVED PROTEIN 4"/>
    <property type="match status" value="1"/>
</dbReference>
<dbReference type="OrthoDB" id="89651at2759"/>
<reference evidence="4" key="1">
    <citation type="submission" date="2017-03" db="EMBL/GenBank/DDBJ databases">
        <title>Phytopthora megakarya and P. palmivora, two closely related causual agents of cacao black pod achieved similar genome size and gene model numbers by different mechanisms.</title>
        <authorList>
            <person name="Ali S."/>
            <person name="Shao J."/>
            <person name="Larry D.J."/>
            <person name="Kronmiller B."/>
            <person name="Shen D."/>
            <person name="Strem M.D."/>
            <person name="Melnick R.L."/>
            <person name="Guiltinan M.J."/>
            <person name="Tyler B.M."/>
            <person name="Meinhardt L.W."/>
            <person name="Bailey B.A."/>
        </authorList>
    </citation>
    <scope>NUCLEOTIDE SEQUENCE [LARGE SCALE GENOMIC DNA]</scope>
    <source>
        <strain evidence="4">zdho120</strain>
    </source>
</reference>
<dbReference type="Proteomes" id="UP000198211">
    <property type="component" value="Unassembled WGS sequence"/>
</dbReference>
<feature type="region of interest" description="Disordered" evidence="1">
    <location>
        <begin position="1"/>
        <end position="26"/>
    </location>
</feature>
<dbReference type="EMBL" id="NBNE01001897">
    <property type="protein sequence ID" value="OWZ12261.1"/>
    <property type="molecule type" value="Genomic_DNA"/>
</dbReference>
<evidence type="ECO:0000259" key="2">
    <source>
        <dbReference type="Pfam" id="PF13843"/>
    </source>
</evidence>
<dbReference type="AlphaFoldDB" id="A0A225W3C6"/>
<evidence type="ECO:0000256" key="1">
    <source>
        <dbReference type="SAM" id="MobiDB-lite"/>
    </source>
</evidence>
<evidence type="ECO:0000313" key="4">
    <source>
        <dbReference type="Proteomes" id="UP000198211"/>
    </source>
</evidence>
<gene>
    <name evidence="3" type="ORF">PHMEG_00014610</name>
</gene>
<name>A0A225W3C6_9STRA</name>
<sequence>MDVHWSTKTRGVIPAGTRGPDRPSLEDCSQVSTLEITFKEGYTLGPVVSLDEGMLPSHSRHNPTRKYLKDKPHKWGSQRVVTCCAVSGYCKRRMKVVDYTVVIPK</sequence>
<protein>
    <recommendedName>
        <fullName evidence="2">PiggyBac transposable element-derived protein domain-containing protein</fullName>
    </recommendedName>
</protein>
<proteinExistence type="predicted"/>
<comment type="caution">
    <text evidence="3">The sequence shown here is derived from an EMBL/GenBank/DDBJ whole genome shotgun (WGS) entry which is preliminary data.</text>
</comment>
<organism evidence="3 4">
    <name type="scientific">Phytophthora megakarya</name>
    <dbReference type="NCBI Taxonomy" id="4795"/>
    <lineage>
        <taxon>Eukaryota</taxon>
        <taxon>Sar</taxon>
        <taxon>Stramenopiles</taxon>
        <taxon>Oomycota</taxon>
        <taxon>Peronosporomycetes</taxon>
        <taxon>Peronosporales</taxon>
        <taxon>Peronosporaceae</taxon>
        <taxon>Phytophthora</taxon>
    </lineage>
</organism>
<keyword evidence="4" id="KW-1185">Reference proteome</keyword>
<feature type="domain" description="PiggyBac transposable element-derived protein" evidence="2">
    <location>
        <begin position="33"/>
        <end position="90"/>
    </location>
</feature>
<dbReference type="InterPro" id="IPR029526">
    <property type="entry name" value="PGBD"/>
</dbReference>
<evidence type="ECO:0000313" key="3">
    <source>
        <dbReference type="EMBL" id="OWZ12261.1"/>
    </source>
</evidence>
<accession>A0A225W3C6</accession>
<dbReference type="Pfam" id="PF13843">
    <property type="entry name" value="DDE_Tnp_1_7"/>
    <property type="match status" value="1"/>
</dbReference>
<dbReference type="PANTHER" id="PTHR46599">
    <property type="entry name" value="PIGGYBAC TRANSPOSABLE ELEMENT-DERIVED PROTEIN 4"/>
    <property type="match status" value="1"/>
</dbReference>